<comment type="caution">
    <text evidence="1">The sequence shown here is derived from an EMBL/GenBank/DDBJ whole genome shotgun (WGS) entry which is preliminary data.</text>
</comment>
<keyword evidence="2" id="KW-1185">Reference proteome</keyword>
<evidence type="ECO:0000313" key="2">
    <source>
        <dbReference type="Proteomes" id="UP000636938"/>
    </source>
</evidence>
<reference evidence="1 2" key="1">
    <citation type="submission" date="2020-08" db="EMBL/GenBank/DDBJ databases">
        <title>A Genomic Blueprint of the Chicken Gut Microbiome.</title>
        <authorList>
            <person name="Gilroy R."/>
            <person name="Ravi A."/>
            <person name="Getino M."/>
            <person name="Pursley I."/>
            <person name="Horton D.L."/>
            <person name="Alikhan N.-F."/>
            <person name="Baker D."/>
            <person name="Gharbi K."/>
            <person name="Hall N."/>
            <person name="Watson M."/>
            <person name="Adriaenssens E.M."/>
            <person name="Foster-Nyarko E."/>
            <person name="Jarju S."/>
            <person name="Secka A."/>
            <person name="Antonio M."/>
            <person name="Oren A."/>
            <person name="Chaudhuri R."/>
            <person name="La Ragione R.M."/>
            <person name="Hildebrand F."/>
            <person name="Pallen M.J."/>
        </authorList>
    </citation>
    <scope>NUCLEOTIDE SEQUENCE [LARGE SCALE GENOMIC DNA]</scope>
    <source>
        <strain evidence="1 2">Sa5BUN4</strain>
    </source>
</reference>
<accession>A0A8X8K2I2</accession>
<protein>
    <submittedName>
        <fullName evidence="1">Uncharacterized protein</fullName>
    </submittedName>
</protein>
<dbReference type="Proteomes" id="UP000636938">
    <property type="component" value="Unassembled WGS sequence"/>
</dbReference>
<organism evidence="1 2">
    <name type="scientific">Stenotrophomonas lacuserhaii</name>
    <dbReference type="NCBI Taxonomy" id="2760084"/>
    <lineage>
        <taxon>Bacteria</taxon>
        <taxon>Pseudomonadati</taxon>
        <taxon>Pseudomonadota</taxon>
        <taxon>Gammaproteobacteria</taxon>
        <taxon>Lysobacterales</taxon>
        <taxon>Lysobacteraceae</taxon>
        <taxon>Stenotrophomonas</taxon>
    </lineage>
</organism>
<dbReference type="AlphaFoldDB" id="A0A8X8K2I2"/>
<dbReference type="EMBL" id="JACSQS010000009">
    <property type="protein sequence ID" value="MBD7954564.1"/>
    <property type="molecule type" value="Genomic_DNA"/>
</dbReference>
<sequence length="96" mass="9877">MISIAPLSAAGLGVKPVDGVPVPLSDHFNTALAEAYVWAGMERADILAAANNPAVASDPDSIYALQLQQEAYVKAISLGAAVTSHMTKAAETLLKS</sequence>
<gene>
    <name evidence="1" type="ORF">H9654_10175</name>
</gene>
<name>A0A8X8K2I2_9GAMM</name>
<proteinExistence type="predicted"/>
<evidence type="ECO:0000313" key="1">
    <source>
        <dbReference type="EMBL" id="MBD7954564.1"/>
    </source>
</evidence>
<dbReference type="RefSeq" id="WP_191770733.1">
    <property type="nucleotide sequence ID" value="NZ_JACSQS010000009.1"/>
</dbReference>